<dbReference type="Gene3D" id="1.25.40.10">
    <property type="entry name" value="Tetratricopeptide repeat domain"/>
    <property type="match status" value="1"/>
</dbReference>
<evidence type="ECO:0000313" key="2">
    <source>
        <dbReference type="Proteomes" id="UP000019918"/>
    </source>
</evidence>
<sequence>MSDAHGLAELLKSSSLENIISDVLSQVKAKPEDIQLRKTLFKLYCIEGLWEKALMQIQTIELIDEHSQQEAELCKNLVFSELVRENVLMGTRTAGLLDDSSTEWMTLLLEANRLHAANEPEQSEALRSQAFELAPESAGGGEMIGAFNWIADSDGRIGPVCEFVSAGGYRQVPFSLIQMMSVAQPRDLLDLVWAPAHIKVNNEIYYGYIPARYPLSPQADQKIKLGLITEWQQQSELFSTGMGRKVLITDRGEFSLLEVADVRFA</sequence>
<comment type="caution">
    <text evidence="1">The sequence shown here is derived from an EMBL/GenBank/DDBJ whole genome shotgun (WGS) entry which is preliminary data.</text>
</comment>
<proteinExistence type="predicted"/>
<protein>
    <submittedName>
        <fullName evidence="1">ImpE family T6SS protein Cts1E</fullName>
    </submittedName>
</protein>
<dbReference type="Pfam" id="PF07024">
    <property type="entry name" value="ImpE"/>
    <property type="match status" value="1"/>
</dbReference>
<name>A0A014Q088_9GAMM</name>
<dbReference type="OrthoDB" id="5416084at2"/>
<evidence type="ECO:0000313" key="1">
    <source>
        <dbReference type="EMBL" id="EXU76622.1"/>
    </source>
</evidence>
<dbReference type="STRING" id="69222.BG55_04175"/>
<dbReference type="EMBL" id="JFHN01000025">
    <property type="protein sequence ID" value="EXU76622.1"/>
    <property type="molecule type" value="Genomic_DNA"/>
</dbReference>
<dbReference type="InterPro" id="IPR009211">
    <property type="entry name" value="TagJ"/>
</dbReference>
<gene>
    <name evidence="1" type="ORF">BG55_04175</name>
</gene>
<keyword evidence="2" id="KW-1185">Reference proteome</keyword>
<organism evidence="1 2">
    <name type="scientific">Erwinia mallotivora</name>
    <dbReference type="NCBI Taxonomy" id="69222"/>
    <lineage>
        <taxon>Bacteria</taxon>
        <taxon>Pseudomonadati</taxon>
        <taxon>Pseudomonadota</taxon>
        <taxon>Gammaproteobacteria</taxon>
        <taxon>Enterobacterales</taxon>
        <taxon>Erwiniaceae</taxon>
        <taxon>Erwinia</taxon>
    </lineage>
</organism>
<accession>A0A014Q088</accession>
<reference evidence="1 2" key="1">
    <citation type="submission" date="2014-02" db="EMBL/GenBank/DDBJ databases">
        <title>Draft genome of Erwinia mallotivora strain BT-MARDI, a papaya dieback pathogen.</title>
        <authorList>
            <person name="Redzuan R."/>
            <person name="Abu Bakar N."/>
            <person name="Badrun R."/>
            <person name="Mohd Raih M.F."/>
            <person name="Rozano L."/>
            <person name="Mat Amin N."/>
        </authorList>
    </citation>
    <scope>NUCLEOTIDE SEQUENCE [LARGE SCALE GENOMIC DNA]</scope>
    <source>
        <strain evidence="1 2">BT-MARDI</strain>
    </source>
</reference>
<dbReference type="PIRSF" id="PIRSF029288">
    <property type="entry name" value="SciE_ImpE"/>
    <property type="match status" value="1"/>
</dbReference>
<dbReference type="Proteomes" id="UP000019918">
    <property type="component" value="Unassembled WGS sequence"/>
</dbReference>
<dbReference type="PATRIC" id="fig|69222.5.peg.864"/>
<dbReference type="SUPFAM" id="SSF144059">
    <property type="entry name" value="ImpE-like"/>
    <property type="match status" value="1"/>
</dbReference>
<dbReference type="RefSeq" id="WP_034934545.1">
    <property type="nucleotide sequence ID" value="NZ_JFHN01000025.1"/>
</dbReference>
<dbReference type="InterPro" id="IPR011990">
    <property type="entry name" value="TPR-like_helical_dom_sf"/>
</dbReference>
<dbReference type="AlphaFoldDB" id="A0A014Q088"/>